<sequence length="1033" mass="112238">MYSAQPCRPALTAYPALIDPRIQRLVANRGASPSGDLFYFAWQTTMQCLPKAIDLSDTGHPLPRRSPPRQAALKGKTAHNVSPDDRDDESGSSGRLRRNSTDESNETGQSDPRQWFNQSNQNPSYDMNNMEVDSPYYQRTSGSPNDAALGTSAPPGNVVFPQMTTKPSLRATVTQSSSADEYRSVIDDLTIENNRLKEELRRYKQFGTDLMRKDKLFEIKVHGLPGKKKRELEATLRDFASTLEGSTDTSRGAKKASKSGKLKSSGGATSKHASSSSSNSRPVDSAYASMSTDPGTGNNSSGKSQTGRATHSSNSKSATQKVEIYLEDIPEGLYPRYLSMTEKDKQKLVVRRLEQLFTGEMNGPSIGTTDRSSSKAELLAEGGCFKGKEALREAQMQVKDKKRSRDNGSSNSQSNGDGGSGGSGSGSGHGSGSGNGSGNRSSPQDLQASEQRPTRPLDLDPDRIQVPSENMEYIRHLGMVPPALQAGTKANPINVSMDADGWVYMNLLCNLAQLHIINVTPAFIRAAVSAKSTKFQLSPDGQKIRWRGGTDGTRFSSDSGNTSSRERSSTDDDSSDKSGTPGKKRKHPDDEPARPPHVSKLVRENTRSSTSVHYKPMFVQQPSFETSGEEGSSSPSGLEDSNFGNGRTSGWDYSGSGSSPRKRRRIDGAIVYYTGAPFCTDLSGDPGDISPATYMASTNMTQSQEMPNSESTIHRTWSGSSLPYRPFSNNPTNVRTKAPEGIGLDDNSDDFMADVSSDSEDEIQWYESDGEYGMNTKMPCLEAYGLGGVQPEDHFLVEVITHRRRDQPNENQGERPKPFRERSDSTTASVLERIKSLKASSPRPVRTAEKPLARNKMIEYKNVRLNRLDPVPLPPAASFVPPFSTSSSDSDIDESDVLESEVGQDAEPCGPLSFFPPSTGRPSLFRTESNSLYPDSAYPEGQDLSQSDEEDEADSEDAGILQIGGTGSKNNKPGKKVSVNRKQGLDMHLRTGLVRRPQTDLGIGLSKQPDARTQSSVATAGRAESGYNSSLED</sequence>
<dbReference type="AlphaFoldDB" id="A0A6P8AWA6"/>
<dbReference type="InterPro" id="IPR018554">
    <property type="entry name" value="FRQ"/>
</dbReference>
<dbReference type="GO" id="GO:0007623">
    <property type="term" value="P:circadian rhythm"/>
    <property type="evidence" value="ECO:0007669"/>
    <property type="project" value="InterPro"/>
</dbReference>
<feature type="region of interest" description="Disordered" evidence="2">
    <location>
        <begin position="243"/>
        <end position="319"/>
    </location>
</feature>
<evidence type="ECO:0008006" key="5">
    <source>
        <dbReference type="Google" id="ProtNLM"/>
    </source>
</evidence>
<reference evidence="3 4" key="1">
    <citation type="journal article" date="2019" name="Mol. Biol. Evol.">
        <title>Blast fungal genomes show frequent chromosomal changes, gene gains and losses, and effector gene turnover.</title>
        <authorList>
            <person name="Gomez Luciano L.B."/>
            <person name="Jason Tsai I."/>
            <person name="Chuma I."/>
            <person name="Tosa Y."/>
            <person name="Chen Y.H."/>
            <person name="Li J.Y."/>
            <person name="Li M.Y."/>
            <person name="Jade Lu M.Y."/>
            <person name="Nakayashiki H."/>
            <person name="Li W.H."/>
        </authorList>
    </citation>
    <scope>NUCLEOTIDE SEQUENCE [LARGE SCALE GENOMIC DNA]</scope>
    <source>
        <strain evidence="3 4">NI907</strain>
    </source>
</reference>
<feature type="compositionally biased region" description="Polar residues" evidence="2">
    <location>
        <begin position="288"/>
        <end position="319"/>
    </location>
</feature>
<dbReference type="GO" id="GO:0006355">
    <property type="term" value="P:regulation of DNA-templated transcription"/>
    <property type="evidence" value="ECO:0007669"/>
    <property type="project" value="InterPro"/>
</dbReference>
<feature type="compositionally biased region" description="Polar residues" evidence="2">
    <location>
        <begin position="701"/>
        <end position="735"/>
    </location>
</feature>
<feature type="region of interest" description="Disordered" evidence="2">
    <location>
        <begin position="393"/>
        <end position="464"/>
    </location>
</feature>
<evidence type="ECO:0000313" key="3">
    <source>
        <dbReference type="Proteomes" id="UP000515153"/>
    </source>
</evidence>
<proteinExistence type="predicted"/>
<dbReference type="KEGG" id="pgri:PgNI_08367"/>
<feature type="compositionally biased region" description="Acidic residues" evidence="2">
    <location>
        <begin position="946"/>
        <end position="957"/>
    </location>
</feature>
<evidence type="ECO:0000313" key="4">
    <source>
        <dbReference type="RefSeq" id="XP_030979175.1"/>
    </source>
</evidence>
<feature type="compositionally biased region" description="Basic and acidic residues" evidence="2">
    <location>
        <begin position="452"/>
        <end position="463"/>
    </location>
</feature>
<reference evidence="4" key="3">
    <citation type="submission" date="2025-08" db="UniProtKB">
        <authorList>
            <consortium name="RefSeq"/>
        </authorList>
    </citation>
    <scope>IDENTIFICATION</scope>
    <source>
        <strain evidence="4">NI907</strain>
    </source>
</reference>
<feature type="compositionally biased region" description="Polar residues" evidence="2">
    <location>
        <begin position="106"/>
        <end position="127"/>
    </location>
</feature>
<feature type="compositionally biased region" description="Acidic residues" evidence="2">
    <location>
        <begin position="890"/>
        <end position="904"/>
    </location>
</feature>
<keyword evidence="3" id="KW-1185">Reference proteome</keyword>
<feature type="compositionally biased region" description="Gly residues" evidence="2">
    <location>
        <begin position="416"/>
        <end position="437"/>
    </location>
</feature>
<feature type="region of interest" description="Disordered" evidence="2">
    <location>
        <begin position="57"/>
        <end position="162"/>
    </location>
</feature>
<dbReference type="RefSeq" id="XP_030979175.1">
    <property type="nucleotide sequence ID" value="XM_031128363.1"/>
</dbReference>
<reference evidence="4" key="2">
    <citation type="submission" date="2019-10" db="EMBL/GenBank/DDBJ databases">
        <authorList>
            <consortium name="NCBI Genome Project"/>
        </authorList>
    </citation>
    <scope>NUCLEOTIDE SEQUENCE</scope>
    <source>
        <strain evidence="4">NI907</strain>
    </source>
</reference>
<feature type="compositionally biased region" description="Low complexity" evidence="2">
    <location>
        <begin position="879"/>
        <end position="889"/>
    </location>
</feature>
<keyword evidence="1" id="KW-0175">Coiled coil</keyword>
<name>A0A6P8AWA6_PYRGI</name>
<feature type="region of interest" description="Disordered" evidence="2">
    <location>
        <begin position="701"/>
        <end position="748"/>
    </location>
</feature>
<feature type="coiled-coil region" evidence="1">
    <location>
        <begin position="179"/>
        <end position="206"/>
    </location>
</feature>
<feature type="compositionally biased region" description="Low complexity" evidence="2">
    <location>
        <begin position="262"/>
        <end position="280"/>
    </location>
</feature>
<gene>
    <name evidence="4" type="ORF">PgNI_08367</name>
</gene>
<feature type="region of interest" description="Disordered" evidence="2">
    <location>
        <begin position="802"/>
        <end position="828"/>
    </location>
</feature>
<feature type="compositionally biased region" description="Basic residues" evidence="2">
    <location>
        <begin position="252"/>
        <end position="261"/>
    </location>
</feature>
<feature type="region of interest" description="Disordered" evidence="2">
    <location>
        <begin position="541"/>
        <end position="664"/>
    </location>
</feature>
<feature type="compositionally biased region" description="Low complexity" evidence="2">
    <location>
        <begin position="623"/>
        <end position="641"/>
    </location>
</feature>
<evidence type="ECO:0000256" key="2">
    <source>
        <dbReference type="SAM" id="MobiDB-lite"/>
    </source>
</evidence>
<protein>
    <recommendedName>
        <fullName evidence="5">Frequency clock protein</fullName>
    </recommendedName>
</protein>
<dbReference type="GO" id="GO:0005737">
    <property type="term" value="C:cytoplasm"/>
    <property type="evidence" value="ECO:0007669"/>
    <property type="project" value="InterPro"/>
</dbReference>
<dbReference type="Proteomes" id="UP000515153">
    <property type="component" value="Chromosome V"/>
</dbReference>
<dbReference type="Pfam" id="PF09421">
    <property type="entry name" value="FRQ"/>
    <property type="match status" value="1"/>
</dbReference>
<dbReference type="GO" id="GO:0005634">
    <property type="term" value="C:nucleus"/>
    <property type="evidence" value="ECO:0007669"/>
    <property type="project" value="InterPro"/>
</dbReference>
<evidence type="ECO:0000256" key="1">
    <source>
        <dbReference type="SAM" id="Coils"/>
    </source>
</evidence>
<accession>A0A6P8AWA6</accession>
<dbReference type="GeneID" id="41963272"/>
<feature type="compositionally biased region" description="Basic and acidic residues" evidence="2">
    <location>
        <begin position="806"/>
        <end position="824"/>
    </location>
</feature>
<feature type="region of interest" description="Disordered" evidence="2">
    <location>
        <begin position="879"/>
        <end position="1033"/>
    </location>
</feature>
<organism evidence="3 4">
    <name type="scientific">Pyricularia grisea</name>
    <name type="common">Crabgrass-specific blast fungus</name>
    <name type="synonym">Magnaporthe grisea</name>
    <dbReference type="NCBI Taxonomy" id="148305"/>
    <lineage>
        <taxon>Eukaryota</taxon>
        <taxon>Fungi</taxon>
        <taxon>Dikarya</taxon>
        <taxon>Ascomycota</taxon>
        <taxon>Pezizomycotina</taxon>
        <taxon>Sordariomycetes</taxon>
        <taxon>Sordariomycetidae</taxon>
        <taxon>Magnaporthales</taxon>
        <taxon>Pyriculariaceae</taxon>
        <taxon>Pyricularia</taxon>
    </lineage>
</organism>